<evidence type="ECO:0000256" key="2">
    <source>
        <dbReference type="ARBA" id="ARBA00006092"/>
    </source>
</evidence>
<feature type="region of interest" description="Disordered" evidence="12">
    <location>
        <begin position="1"/>
        <end position="23"/>
    </location>
</feature>
<evidence type="ECO:0000256" key="3">
    <source>
        <dbReference type="ARBA" id="ARBA00022723"/>
    </source>
</evidence>
<evidence type="ECO:0000256" key="10">
    <source>
        <dbReference type="ARBA" id="ARBA00023242"/>
    </source>
</evidence>
<keyword evidence="7" id="KW-0805">Transcription regulation</keyword>
<accession>A0A8H3UTG0</accession>
<sequence length="507" mass="56882">MSDSDNDFIDDDELPTRGSRAKKRTRAAWEASIHERENPLIGEQTGVGLIEELAWKAEAKKRERLVLSVGCMDPDWLEEAQTMRIGGDGGDWSWAFAEMLQIHGMKLTLRRSKIRQDTQPFQRGIIRHVVLVIDLSEAMAEKDMRPNRFVVTINYAKEYVREFFEQNPISQMCVLGMHDGLAVRLSELSGNPNDHINAIQELRTGRSPKEPKGSPSLENALKMAKATLFHTPKHGTREVIIIMAALLTVDPGDIHVTIKACVKERLRVSIIGMSARLKICVEICNKTNAGDESVYGVALDQQHFKELLMATTTPPVIRRAEEMEANKASLLMMGFPSRVEEDAPSLCACHGEMHRGGYICSRCEAKVCTLPQQCPSCKMTLILSTHLARSYHHLFPLRSWIAVDWKRLRSQKVKTTQCRGCQSNFPPLPLEEKNRSEEVTEINPHKRVEREEGPAESARYECQACASHFCIDCDMFCHEVVHNCPGCSSGVKAVVDGSAGDKMDVDS</sequence>
<dbReference type="PROSITE" id="PS00028">
    <property type="entry name" value="ZINC_FINGER_C2H2_1"/>
    <property type="match status" value="1"/>
</dbReference>
<organism evidence="14 16">
    <name type="scientific">Venturia inaequalis</name>
    <name type="common">Apple scab fungus</name>
    <dbReference type="NCBI Taxonomy" id="5025"/>
    <lineage>
        <taxon>Eukaryota</taxon>
        <taxon>Fungi</taxon>
        <taxon>Dikarya</taxon>
        <taxon>Ascomycota</taxon>
        <taxon>Pezizomycotina</taxon>
        <taxon>Dothideomycetes</taxon>
        <taxon>Pleosporomycetidae</taxon>
        <taxon>Venturiales</taxon>
        <taxon>Venturiaceae</taxon>
        <taxon>Venturia</taxon>
    </lineage>
</organism>
<dbReference type="PROSITE" id="PS50234">
    <property type="entry name" value="VWFA"/>
    <property type="match status" value="1"/>
</dbReference>
<keyword evidence="3" id="KW-0479">Metal-binding</keyword>
<dbReference type="SMART" id="SM01047">
    <property type="entry name" value="C1_4"/>
    <property type="match status" value="1"/>
</dbReference>
<dbReference type="NCBIfam" id="TIGR00622">
    <property type="entry name" value="ssl1"/>
    <property type="match status" value="1"/>
</dbReference>
<evidence type="ECO:0000256" key="9">
    <source>
        <dbReference type="ARBA" id="ARBA00023204"/>
    </source>
</evidence>
<dbReference type="PANTHER" id="PTHR12695">
    <property type="entry name" value="GENERAL TRANSCRIPTION FACTOR IIH SUBUNIT 2"/>
    <property type="match status" value="1"/>
</dbReference>
<dbReference type="SUPFAM" id="SSF57889">
    <property type="entry name" value="Cysteine-rich domain"/>
    <property type="match status" value="1"/>
</dbReference>
<evidence type="ECO:0000313" key="15">
    <source>
        <dbReference type="EMBL" id="KAE9989835.1"/>
    </source>
</evidence>
<evidence type="ECO:0000256" key="12">
    <source>
        <dbReference type="SAM" id="MobiDB-lite"/>
    </source>
</evidence>
<reference evidence="14 16" key="1">
    <citation type="submission" date="2018-12" db="EMBL/GenBank/DDBJ databases">
        <title>Venturia inaequalis Genome Resource.</title>
        <authorList>
            <person name="Lichtner F.J."/>
        </authorList>
    </citation>
    <scope>NUCLEOTIDE SEQUENCE [LARGE SCALE GENOMIC DNA]</scope>
    <source>
        <strain evidence="14 16">120213</strain>
        <strain evidence="15 17">DMI_063113</strain>
    </source>
</reference>
<dbReference type="InterPro" id="IPR013087">
    <property type="entry name" value="Znf_C2H2_type"/>
</dbReference>
<evidence type="ECO:0000256" key="8">
    <source>
        <dbReference type="ARBA" id="ARBA00023163"/>
    </source>
</evidence>
<dbReference type="Gene3D" id="3.40.50.410">
    <property type="entry name" value="von Willebrand factor, type A domain"/>
    <property type="match status" value="1"/>
</dbReference>
<evidence type="ECO:0000259" key="13">
    <source>
        <dbReference type="PROSITE" id="PS50234"/>
    </source>
</evidence>
<dbReference type="GO" id="GO:0006289">
    <property type="term" value="P:nucleotide-excision repair"/>
    <property type="evidence" value="ECO:0007669"/>
    <property type="project" value="UniProtKB-UniRule"/>
</dbReference>
<dbReference type="Pfam" id="PF07975">
    <property type="entry name" value="C1_4"/>
    <property type="match status" value="1"/>
</dbReference>
<dbReference type="PANTHER" id="PTHR12695:SF2">
    <property type="entry name" value="GENERAL TRANSCRIPTION FACTOR IIH SUBUNIT 2-RELATED"/>
    <property type="match status" value="1"/>
</dbReference>
<dbReference type="Pfam" id="PF04056">
    <property type="entry name" value="Ssl1"/>
    <property type="match status" value="1"/>
</dbReference>
<dbReference type="Proteomes" id="UP000447873">
    <property type="component" value="Unassembled WGS sequence"/>
</dbReference>
<gene>
    <name evidence="15" type="ORF">EG327_002176</name>
    <name evidence="14" type="ORF">EG328_003497</name>
</gene>
<dbReference type="Proteomes" id="UP000490939">
    <property type="component" value="Unassembled WGS sequence"/>
</dbReference>
<dbReference type="InterPro" id="IPR007198">
    <property type="entry name" value="Ssl1-like"/>
</dbReference>
<dbReference type="GO" id="GO:0005675">
    <property type="term" value="C:transcription factor TFIIH holo complex"/>
    <property type="evidence" value="ECO:0007669"/>
    <property type="project" value="UniProtKB-UniRule"/>
</dbReference>
<name>A0A8H3UTG0_VENIN</name>
<comment type="caution">
    <text evidence="14">The sequence shown here is derived from an EMBL/GenBank/DDBJ whole genome shotgun (WGS) entry which is preliminary data.</text>
</comment>
<dbReference type="Gene3D" id="3.30.40.10">
    <property type="entry name" value="Zinc/RING finger domain, C3HC4 (zinc finger)"/>
    <property type="match status" value="1"/>
</dbReference>
<dbReference type="EMBL" id="WNWR01000166">
    <property type="protein sequence ID" value="KAE9989835.1"/>
    <property type="molecule type" value="Genomic_DNA"/>
</dbReference>
<comment type="similarity">
    <text evidence="2">Belongs to the GTF2H2 family.</text>
</comment>
<dbReference type="InterPro" id="IPR002035">
    <property type="entry name" value="VWF_A"/>
</dbReference>
<dbReference type="InterPro" id="IPR046349">
    <property type="entry name" value="C1-like_sf"/>
</dbReference>
<keyword evidence="17" id="KW-1185">Reference proteome</keyword>
<keyword evidence="5" id="KW-0863">Zinc-finger</keyword>
<protein>
    <recommendedName>
        <fullName evidence="13">VWFA domain-containing protein</fullName>
    </recommendedName>
</protein>
<dbReference type="InterPro" id="IPR013083">
    <property type="entry name" value="Znf_RING/FYVE/PHD"/>
</dbReference>
<keyword evidence="8" id="KW-0804">Transcription</keyword>
<dbReference type="SUPFAM" id="SSF53300">
    <property type="entry name" value="vWA-like"/>
    <property type="match status" value="1"/>
</dbReference>
<evidence type="ECO:0000256" key="11">
    <source>
        <dbReference type="PIRSR" id="PIRSR015919-1"/>
    </source>
</evidence>
<evidence type="ECO:0000313" key="14">
    <source>
        <dbReference type="EMBL" id="KAE9975021.1"/>
    </source>
</evidence>
<keyword evidence="10" id="KW-0539">Nucleus</keyword>
<dbReference type="InterPro" id="IPR004595">
    <property type="entry name" value="TFIIH_C1-like_dom"/>
</dbReference>
<dbReference type="CDD" id="cd01453">
    <property type="entry name" value="vWA_transcription_factor_IIH_type"/>
    <property type="match status" value="1"/>
</dbReference>
<feature type="compositionally biased region" description="Acidic residues" evidence="12">
    <location>
        <begin position="1"/>
        <end position="13"/>
    </location>
</feature>
<dbReference type="GO" id="GO:0000439">
    <property type="term" value="C:transcription factor TFIIH core complex"/>
    <property type="evidence" value="ECO:0007669"/>
    <property type="project" value="UniProtKB-UniRule"/>
</dbReference>
<dbReference type="GO" id="GO:0006357">
    <property type="term" value="P:regulation of transcription by RNA polymerase II"/>
    <property type="evidence" value="ECO:0007669"/>
    <property type="project" value="UniProtKB-UniRule"/>
</dbReference>
<dbReference type="AlphaFoldDB" id="A0A8H3UTG0"/>
<evidence type="ECO:0000256" key="6">
    <source>
        <dbReference type="ARBA" id="ARBA00022833"/>
    </source>
</evidence>
<evidence type="ECO:0000313" key="17">
    <source>
        <dbReference type="Proteomes" id="UP000490939"/>
    </source>
</evidence>
<evidence type="ECO:0000256" key="7">
    <source>
        <dbReference type="ARBA" id="ARBA00023015"/>
    </source>
</evidence>
<keyword evidence="9" id="KW-0234">DNA repair</keyword>
<evidence type="ECO:0000256" key="5">
    <source>
        <dbReference type="ARBA" id="ARBA00022771"/>
    </source>
</evidence>
<evidence type="ECO:0000256" key="1">
    <source>
        <dbReference type="ARBA" id="ARBA00004123"/>
    </source>
</evidence>
<dbReference type="GO" id="GO:0008270">
    <property type="term" value="F:zinc ion binding"/>
    <property type="evidence" value="ECO:0007669"/>
    <property type="project" value="UniProtKB-UniRule"/>
</dbReference>
<dbReference type="FunFam" id="3.40.50.410:FF:000015">
    <property type="entry name" value="General transcription factor IIH subunit 2"/>
    <property type="match status" value="1"/>
</dbReference>
<proteinExistence type="inferred from homology"/>
<dbReference type="SMART" id="SM00327">
    <property type="entry name" value="VWA"/>
    <property type="match status" value="1"/>
</dbReference>
<dbReference type="GO" id="GO:0006351">
    <property type="term" value="P:DNA-templated transcription"/>
    <property type="evidence" value="ECO:0007669"/>
    <property type="project" value="InterPro"/>
</dbReference>
<evidence type="ECO:0000313" key="16">
    <source>
        <dbReference type="Proteomes" id="UP000447873"/>
    </source>
</evidence>
<dbReference type="EMBL" id="WNWS01000204">
    <property type="protein sequence ID" value="KAE9975021.1"/>
    <property type="molecule type" value="Genomic_DNA"/>
</dbReference>
<feature type="zinc finger region" description="C4-type" evidence="11">
    <location>
        <begin position="360"/>
        <end position="377"/>
    </location>
</feature>
<feature type="domain" description="VWFA" evidence="13">
    <location>
        <begin position="128"/>
        <end position="274"/>
    </location>
</feature>
<keyword evidence="6" id="KW-0862">Zinc</keyword>
<dbReference type="InterPro" id="IPR012170">
    <property type="entry name" value="TFIIH_SSL1/p44"/>
</dbReference>
<dbReference type="InterPro" id="IPR036465">
    <property type="entry name" value="vWFA_dom_sf"/>
</dbReference>
<comment type="subcellular location">
    <subcellularLocation>
        <location evidence="1">Nucleus</location>
    </subcellularLocation>
</comment>
<evidence type="ECO:0000256" key="4">
    <source>
        <dbReference type="ARBA" id="ARBA00022763"/>
    </source>
</evidence>
<keyword evidence="4" id="KW-0227">DNA damage</keyword>